<dbReference type="GO" id="GO:0005886">
    <property type="term" value="C:plasma membrane"/>
    <property type="evidence" value="ECO:0007669"/>
    <property type="project" value="UniProtKB-SubCell"/>
</dbReference>
<keyword evidence="2" id="KW-0813">Transport</keyword>
<feature type="transmembrane region" description="Helical" evidence="8">
    <location>
        <begin position="241"/>
        <end position="262"/>
    </location>
</feature>
<dbReference type="PANTHER" id="PTHR32024:SF1">
    <property type="entry name" value="KTR SYSTEM POTASSIUM UPTAKE PROTEIN B"/>
    <property type="match status" value="1"/>
</dbReference>
<organism evidence="9 10">
    <name type="scientific">Glutamicibacter soli</name>
    <dbReference type="NCBI Taxonomy" id="453836"/>
    <lineage>
        <taxon>Bacteria</taxon>
        <taxon>Bacillati</taxon>
        <taxon>Actinomycetota</taxon>
        <taxon>Actinomycetes</taxon>
        <taxon>Micrococcales</taxon>
        <taxon>Micrococcaceae</taxon>
        <taxon>Glutamicibacter</taxon>
    </lineage>
</organism>
<proteinExistence type="predicted"/>
<comment type="caution">
    <text evidence="9">The sequence shown here is derived from an EMBL/GenBank/DDBJ whole genome shotgun (WGS) entry which is preliminary data.</text>
</comment>
<keyword evidence="5 8" id="KW-1133">Transmembrane helix</keyword>
<dbReference type="Proteomes" id="UP000252167">
    <property type="component" value="Unassembled WGS sequence"/>
</dbReference>
<dbReference type="Pfam" id="PF02386">
    <property type="entry name" value="TrkH"/>
    <property type="match status" value="1"/>
</dbReference>
<evidence type="ECO:0000256" key="4">
    <source>
        <dbReference type="ARBA" id="ARBA00022692"/>
    </source>
</evidence>
<accession>A0A365YFX8</accession>
<feature type="transmembrane region" description="Helical" evidence="8">
    <location>
        <begin position="136"/>
        <end position="159"/>
    </location>
</feature>
<dbReference type="InterPro" id="IPR003445">
    <property type="entry name" value="Cat_transpt"/>
</dbReference>
<evidence type="ECO:0000256" key="7">
    <source>
        <dbReference type="ARBA" id="ARBA00023136"/>
    </source>
</evidence>
<dbReference type="AlphaFoldDB" id="A0A365YFX8"/>
<dbReference type="GO" id="GO:0008324">
    <property type="term" value="F:monoatomic cation transmembrane transporter activity"/>
    <property type="evidence" value="ECO:0007669"/>
    <property type="project" value="InterPro"/>
</dbReference>
<evidence type="ECO:0000313" key="10">
    <source>
        <dbReference type="Proteomes" id="UP000252167"/>
    </source>
</evidence>
<feature type="transmembrane region" description="Helical" evidence="8">
    <location>
        <begin position="202"/>
        <end position="221"/>
    </location>
</feature>
<dbReference type="GO" id="GO:0030001">
    <property type="term" value="P:metal ion transport"/>
    <property type="evidence" value="ECO:0007669"/>
    <property type="project" value="UniProtKB-ARBA"/>
</dbReference>
<protein>
    <submittedName>
        <fullName evidence="9">ATPase</fullName>
    </submittedName>
</protein>
<evidence type="ECO:0000256" key="5">
    <source>
        <dbReference type="ARBA" id="ARBA00022989"/>
    </source>
</evidence>
<gene>
    <name evidence="9" type="ORF">C1H84_07155</name>
</gene>
<feature type="transmembrane region" description="Helical" evidence="8">
    <location>
        <begin position="85"/>
        <end position="110"/>
    </location>
</feature>
<feature type="transmembrane region" description="Helical" evidence="8">
    <location>
        <begin position="417"/>
        <end position="439"/>
    </location>
</feature>
<feature type="transmembrane region" description="Helical" evidence="8">
    <location>
        <begin position="171"/>
        <end position="190"/>
    </location>
</feature>
<dbReference type="RefSeq" id="WP_113606973.1">
    <property type="nucleotide sequence ID" value="NZ_CM125969.1"/>
</dbReference>
<evidence type="ECO:0000256" key="6">
    <source>
        <dbReference type="ARBA" id="ARBA00023065"/>
    </source>
</evidence>
<sequence length="456" mass="47887">MSKLQRKHRFHVSGSTVVARPARTVATGFAITILTGGLLLASPLSSSTGQWTPFIDALFTATSAVCVTGLAVLDTATHFSVFGKIVIIALIQAGGLGIMLVASLFSLSILGKLSLRAKITAQTEAKAVEGPNVKNAALSIVKVTFTIEGIIAVLLAARFILGYGYSFGEGLAYGGFHAISAFNNAGFALFSDNLVGFASDPWICIPIAAAIILGGLGFPVILQIRRYARNRLKWSMNTKIVLVGTVALLLLGTVFITAMEWANPDTLGPMSVQDKLLAGFFQSVQTRTAGFNSINIGDMHSATWLGMDLLMFIGAGPAGTGGGIKITTFAVLFFIILTELRGEAAVNIFGKRLSRSVHRQAITVALVAVAAVFTGTMALLVITEFTLDECLFEATSAFATVGLSTGITPELPATGEAVLIALMYLGRVGVLSLGSALALRDKKAVFELPKERPAIG</sequence>
<dbReference type="EMBL" id="POAF01000003">
    <property type="protein sequence ID" value="RBM01616.1"/>
    <property type="molecule type" value="Genomic_DNA"/>
</dbReference>
<comment type="subcellular location">
    <subcellularLocation>
        <location evidence="1">Cell membrane</location>
        <topology evidence="1">Multi-pass membrane protein</topology>
    </subcellularLocation>
</comment>
<feature type="transmembrane region" description="Helical" evidence="8">
    <location>
        <begin position="361"/>
        <end position="382"/>
    </location>
</feature>
<dbReference type="PANTHER" id="PTHR32024">
    <property type="entry name" value="TRK SYSTEM POTASSIUM UPTAKE PROTEIN TRKG-RELATED"/>
    <property type="match status" value="1"/>
</dbReference>
<evidence type="ECO:0000256" key="1">
    <source>
        <dbReference type="ARBA" id="ARBA00004651"/>
    </source>
</evidence>
<keyword evidence="3" id="KW-1003">Cell membrane</keyword>
<evidence type="ECO:0000256" key="3">
    <source>
        <dbReference type="ARBA" id="ARBA00022475"/>
    </source>
</evidence>
<evidence type="ECO:0000313" key="9">
    <source>
        <dbReference type="EMBL" id="RBM01616.1"/>
    </source>
</evidence>
<feature type="transmembrane region" description="Helical" evidence="8">
    <location>
        <begin position="309"/>
        <end position="340"/>
    </location>
</feature>
<keyword evidence="10" id="KW-1185">Reference proteome</keyword>
<reference evidence="9 10" key="1">
    <citation type="submission" date="2018-01" db="EMBL/GenBank/DDBJ databases">
        <title>Glutamicibacter soli strain NHPC-3 Whole genome sequence and assembly.</title>
        <authorList>
            <person name="Choudhury P."/>
            <person name="Gupta D."/>
            <person name="Sengupta K."/>
            <person name="Jawed A."/>
            <person name="Sultana N."/>
            <person name="Saha P."/>
        </authorList>
    </citation>
    <scope>NUCLEOTIDE SEQUENCE [LARGE SCALE GENOMIC DNA]</scope>
    <source>
        <strain evidence="9 10">NHPC-3</strain>
    </source>
</reference>
<keyword evidence="4 8" id="KW-0812">Transmembrane</keyword>
<feature type="transmembrane region" description="Helical" evidence="8">
    <location>
        <begin position="54"/>
        <end position="73"/>
    </location>
</feature>
<keyword evidence="6" id="KW-0406">Ion transport</keyword>
<keyword evidence="7 8" id="KW-0472">Membrane</keyword>
<evidence type="ECO:0000256" key="2">
    <source>
        <dbReference type="ARBA" id="ARBA00022448"/>
    </source>
</evidence>
<feature type="transmembrane region" description="Helical" evidence="8">
    <location>
        <begin position="21"/>
        <end position="42"/>
    </location>
</feature>
<name>A0A365YFX8_9MICC</name>
<evidence type="ECO:0000256" key="8">
    <source>
        <dbReference type="SAM" id="Phobius"/>
    </source>
</evidence>